<dbReference type="RefSeq" id="WP_004848047.1">
    <property type="nucleotide sequence ID" value="NZ_AP028249.1"/>
</dbReference>
<feature type="transmembrane region" description="Helical" evidence="7">
    <location>
        <begin position="191"/>
        <end position="214"/>
    </location>
</feature>
<evidence type="ECO:0000256" key="7">
    <source>
        <dbReference type="SAM" id="Phobius"/>
    </source>
</evidence>
<comment type="subcellular location">
    <subcellularLocation>
        <location evidence="1">Cell membrane</location>
        <topology evidence="1">Multi-pass membrane protein</topology>
    </subcellularLocation>
</comment>
<feature type="transmembrane region" description="Helical" evidence="7">
    <location>
        <begin position="272"/>
        <end position="294"/>
    </location>
</feature>
<reference evidence="8 10" key="1">
    <citation type="submission" date="2015-09" db="EMBL/GenBank/DDBJ databases">
        <authorList>
            <consortium name="Pathogen Informatics"/>
        </authorList>
    </citation>
    <scope>NUCLEOTIDE SEQUENCE [LARGE SCALE GENOMIC DNA]</scope>
    <source>
        <strain evidence="8 10">2789STDY5834841</strain>
    </source>
</reference>
<feature type="transmembrane region" description="Helical" evidence="7">
    <location>
        <begin position="235"/>
        <end position="260"/>
    </location>
</feature>
<keyword evidence="3" id="KW-1003">Cell membrane</keyword>
<protein>
    <submittedName>
        <fullName evidence="9">MATE family efflux transporter</fullName>
    </submittedName>
    <submittedName>
        <fullName evidence="8">Multidrug export protein mepA</fullName>
    </submittedName>
</protein>
<evidence type="ECO:0000256" key="4">
    <source>
        <dbReference type="ARBA" id="ARBA00022692"/>
    </source>
</evidence>
<evidence type="ECO:0000313" key="9">
    <source>
        <dbReference type="EMBL" id="RYS80119.1"/>
    </source>
</evidence>
<dbReference type="PROSITE" id="PS51257">
    <property type="entry name" value="PROKAR_LIPOPROTEIN"/>
    <property type="match status" value="1"/>
</dbReference>
<dbReference type="GO" id="GO:0015297">
    <property type="term" value="F:antiporter activity"/>
    <property type="evidence" value="ECO:0007669"/>
    <property type="project" value="InterPro"/>
</dbReference>
<keyword evidence="2" id="KW-0813">Transport</keyword>
<evidence type="ECO:0000256" key="2">
    <source>
        <dbReference type="ARBA" id="ARBA00022448"/>
    </source>
</evidence>
<dbReference type="Proteomes" id="UP000095787">
    <property type="component" value="Unassembled WGS sequence"/>
</dbReference>
<sequence length="446" mass="48052">MNAARQNEQSIFHTFFKYVSSNVLGMIGFSCYILADVFFIARGIGADALAALNLTLPAYNLMNGIGLMIGMGGAARYSLSSTRPDSDTHRTAFTHALLLAALCALFFSFAGAFCSEEISAILGADHDTIGYASDYIRILLLFSPLFLGNNLLLCFVRNDGAPRLSMAGMLIGSLANIVLDYIFIYPLGMEMAGAATATATAPVISMLIMSVHFIKKNNRFHITKIRLSLKRAADICFLGVSSLVLELSSGIVIIVFNFLILKLNGNTGVAAYGILANIALVLTSVFTGIAQGIQPIVSRHADAKGKHVQNSIRKYALITSLLLSLVSYITISLFSVPIAEAFNKADDPLLTTIASGGMRIYFINLFFAGVNIIASAFLCSCDKPKLAFVISVLRGFILIIPAAWILSSLFGLTGIWLTVPVTEAIVCLFSFLFLFRGTHTQIVQST</sequence>
<keyword evidence="4 7" id="KW-0812">Transmembrane</keyword>
<feature type="transmembrane region" description="Helical" evidence="7">
    <location>
        <begin position="21"/>
        <end position="41"/>
    </location>
</feature>
<dbReference type="Pfam" id="PF01554">
    <property type="entry name" value="MatE"/>
    <property type="match status" value="2"/>
</dbReference>
<feature type="transmembrane region" description="Helical" evidence="7">
    <location>
        <begin position="61"/>
        <end position="79"/>
    </location>
</feature>
<feature type="transmembrane region" description="Helical" evidence="7">
    <location>
        <begin position="413"/>
        <end position="435"/>
    </location>
</feature>
<name>A0A174B5J1_9FIRM</name>
<feature type="transmembrane region" description="Helical" evidence="7">
    <location>
        <begin position="91"/>
        <end position="113"/>
    </location>
</feature>
<dbReference type="GO" id="GO:0005886">
    <property type="term" value="C:plasma membrane"/>
    <property type="evidence" value="ECO:0007669"/>
    <property type="project" value="UniProtKB-SubCell"/>
</dbReference>
<dbReference type="Proteomes" id="UP000292665">
    <property type="component" value="Unassembled WGS sequence"/>
</dbReference>
<accession>A0A174B5J1</accession>
<dbReference type="InterPro" id="IPR051327">
    <property type="entry name" value="MATE_MepA_subfamily"/>
</dbReference>
<evidence type="ECO:0000256" key="6">
    <source>
        <dbReference type="ARBA" id="ARBA00023136"/>
    </source>
</evidence>
<dbReference type="AlphaFoldDB" id="A0A174B5J1"/>
<evidence type="ECO:0000256" key="1">
    <source>
        <dbReference type="ARBA" id="ARBA00004651"/>
    </source>
</evidence>
<evidence type="ECO:0000256" key="3">
    <source>
        <dbReference type="ARBA" id="ARBA00022475"/>
    </source>
</evidence>
<dbReference type="InterPro" id="IPR048279">
    <property type="entry name" value="MdtK-like"/>
</dbReference>
<dbReference type="EMBL" id="RCYR01000012">
    <property type="protein sequence ID" value="RYS80119.1"/>
    <property type="molecule type" value="Genomic_DNA"/>
</dbReference>
<proteinExistence type="predicted"/>
<dbReference type="GO" id="GO:0042910">
    <property type="term" value="F:xenobiotic transmembrane transporter activity"/>
    <property type="evidence" value="ECO:0007669"/>
    <property type="project" value="InterPro"/>
</dbReference>
<gene>
    <name evidence="8" type="primary">mepA_4</name>
    <name evidence="9" type="ORF">EAI93_07515</name>
    <name evidence="8" type="ORF">ERS852456_01223</name>
</gene>
<keyword evidence="6 7" id="KW-0472">Membrane</keyword>
<evidence type="ECO:0000313" key="11">
    <source>
        <dbReference type="Proteomes" id="UP000292665"/>
    </source>
</evidence>
<feature type="transmembrane region" description="Helical" evidence="7">
    <location>
        <begin position="135"/>
        <end position="155"/>
    </location>
</feature>
<keyword evidence="5 7" id="KW-1133">Transmembrane helix</keyword>
<feature type="transmembrane region" description="Helical" evidence="7">
    <location>
        <begin position="167"/>
        <end position="185"/>
    </location>
</feature>
<dbReference type="InterPro" id="IPR002528">
    <property type="entry name" value="MATE_fam"/>
</dbReference>
<organism evidence="8 10">
    <name type="scientific">[Ruminococcus] torques</name>
    <dbReference type="NCBI Taxonomy" id="33039"/>
    <lineage>
        <taxon>Bacteria</taxon>
        <taxon>Bacillati</taxon>
        <taxon>Bacillota</taxon>
        <taxon>Clostridia</taxon>
        <taxon>Lachnospirales</taxon>
        <taxon>Lachnospiraceae</taxon>
        <taxon>Mediterraneibacter</taxon>
    </lineage>
</organism>
<dbReference type="EMBL" id="CYZO01000013">
    <property type="protein sequence ID" value="CUN94868.1"/>
    <property type="molecule type" value="Genomic_DNA"/>
</dbReference>
<dbReference type="PANTHER" id="PTHR43823:SF3">
    <property type="entry name" value="MULTIDRUG EXPORT PROTEIN MEPA"/>
    <property type="match status" value="1"/>
</dbReference>
<feature type="transmembrane region" description="Helical" evidence="7">
    <location>
        <begin position="315"/>
        <end position="338"/>
    </location>
</feature>
<dbReference type="PANTHER" id="PTHR43823">
    <property type="entry name" value="SPORULATION PROTEIN YKVU"/>
    <property type="match status" value="1"/>
</dbReference>
<feature type="transmembrane region" description="Helical" evidence="7">
    <location>
        <begin position="358"/>
        <end position="379"/>
    </location>
</feature>
<evidence type="ECO:0000313" key="10">
    <source>
        <dbReference type="Proteomes" id="UP000095787"/>
    </source>
</evidence>
<dbReference type="GeneID" id="97329968"/>
<evidence type="ECO:0000313" key="8">
    <source>
        <dbReference type="EMBL" id="CUN94868.1"/>
    </source>
</evidence>
<evidence type="ECO:0000256" key="5">
    <source>
        <dbReference type="ARBA" id="ARBA00022989"/>
    </source>
</evidence>
<reference evidence="9 11" key="2">
    <citation type="journal article" date="2019" name="Science, e1252229">
        <title>Invertible promoters mediate bacterial phase variation, antibiotic resistance, and host adaptation in the gut.</title>
        <authorList>
            <person name="Jiang X."/>
            <person name="Hall A.B."/>
            <person name="Arthur T.D."/>
            <person name="Plichta D.R."/>
            <person name="Covington C.T."/>
            <person name="Poyet M."/>
            <person name="Crothers J."/>
            <person name="Moses P.L."/>
            <person name="Tolonen A.C."/>
            <person name="Vlamakis H."/>
            <person name="Alm E.J."/>
            <person name="Xavier R.J."/>
        </authorList>
    </citation>
    <scope>NUCLEOTIDE SEQUENCE [LARGE SCALE GENOMIC DNA]</scope>
    <source>
        <strain evidence="11">aa_0143</strain>
        <strain evidence="9">Aa_0143</strain>
    </source>
</reference>
<dbReference type="PIRSF" id="PIRSF006603">
    <property type="entry name" value="DinF"/>
    <property type="match status" value="1"/>
</dbReference>
<feature type="transmembrane region" description="Helical" evidence="7">
    <location>
        <begin position="386"/>
        <end position="407"/>
    </location>
</feature>